<dbReference type="EMBL" id="MHUL01000023">
    <property type="protein sequence ID" value="OHA76790.1"/>
    <property type="molecule type" value="Genomic_DNA"/>
</dbReference>
<sequence>MESDFSFLFAYDRWIRFFHIAGAIVAVGAVTAIDILLAWLKFHPKAAPLVARVAPLLSLQVWIGFMMLSGSGLLLFLPRWRLESVFVFQLKMGLVFVVFLNGIFLNMWVTPKFKALASEWYQRTERMRKFTKIAGIAAAISFFGWWGIVFLMLVLY</sequence>
<dbReference type="AlphaFoldDB" id="A0A1G2RVC3"/>
<reference evidence="2 3" key="1">
    <citation type="journal article" date="2016" name="Nat. Commun.">
        <title>Thousands of microbial genomes shed light on interconnected biogeochemical processes in an aquifer system.</title>
        <authorList>
            <person name="Anantharaman K."/>
            <person name="Brown C.T."/>
            <person name="Hug L.A."/>
            <person name="Sharon I."/>
            <person name="Castelle C.J."/>
            <person name="Probst A.J."/>
            <person name="Thomas B.C."/>
            <person name="Singh A."/>
            <person name="Wilkins M.J."/>
            <person name="Karaoz U."/>
            <person name="Brodie E.L."/>
            <person name="Williams K.H."/>
            <person name="Hubbard S.S."/>
            <person name="Banfield J.F."/>
        </authorList>
    </citation>
    <scope>NUCLEOTIDE SEQUENCE [LARGE SCALE GENOMIC DNA]</scope>
</reference>
<dbReference type="Proteomes" id="UP000178222">
    <property type="component" value="Unassembled WGS sequence"/>
</dbReference>
<proteinExistence type="predicted"/>
<keyword evidence="1" id="KW-1133">Transmembrane helix</keyword>
<evidence type="ECO:0000313" key="2">
    <source>
        <dbReference type="EMBL" id="OHA76790.1"/>
    </source>
</evidence>
<comment type="caution">
    <text evidence="2">The sequence shown here is derived from an EMBL/GenBank/DDBJ whole genome shotgun (WGS) entry which is preliminary data.</text>
</comment>
<accession>A0A1G2RVC3</accession>
<protein>
    <recommendedName>
        <fullName evidence="4">DUF2269 domain-containing protein</fullName>
    </recommendedName>
</protein>
<feature type="transmembrane region" description="Helical" evidence="1">
    <location>
        <begin position="61"/>
        <end position="80"/>
    </location>
</feature>
<feature type="transmembrane region" description="Helical" evidence="1">
    <location>
        <begin position="20"/>
        <end position="40"/>
    </location>
</feature>
<evidence type="ECO:0008006" key="4">
    <source>
        <dbReference type="Google" id="ProtNLM"/>
    </source>
</evidence>
<evidence type="ECO:0000313" key="3">
    <source>
        <dbReference type="Proteomes" id="UP000178222"/>
    </source>
</evidence>
<feature type="transmembrane region" description="Helical" evidence="1">
    <location>
        <begin position="86"/>
        <end position="109"/>
    </location>
</feature>
<keyword evidence="1" id="KW-0812">Transmembrane</keyword>
<name>A0A1G2RVC3_9BACT</name>
<gene>
    <name evidence="2" type="ORF">A3J30_04710</name>
</gene>
<evidence type="ECO:0000256" key="1">
    <source>
        <dbReference type="SAM" id="Phobius"/>
    </source>
</evidence>
<feature type="transmembrane region" description="Helical" evidence="1">
    <location>
        <begin position="130"/>
        <end position="155"/>
    </location>
</feature>
<organism evidence="2 3">
    <name type="scientific">Candidatus Wildermuthbacteria bacterium RIFCSPLOWO2_02_FULL_47_9c</name>
    <dbReference type="NCBI Taxonomy" id="1802466"/>
    <lineage>
        <taxon>Bacteria</taxon>
        <taxon>Candidatus Wildermuthiibacteriota</taxon>
    </lineage>
</organism>
<keyword evidence="1" id="KW-0472">Membrane</keyword>